<dbReference type="GO" id="GO:0003700">
    <property type="term" value="F:DNA-binding transcription factor activity"/>
    <property type="evidence" value="ECO:0007669"/>
    <property type="project" value="TreeGrafter"/>
</dbReference>
<dbReference type="Gene3D" id="1.10.260.40">
    <property type="entry name" value="lambda repressor-like DNA-binding domains"/>
    <property type="match status" value="1"/>
</dbReference>
<evidence type="ECO:0000313" key="4">
    <source>
        <dbReference type="EMBL" id="TWD88996.1"/>
    </source>
</evidence>
<keyword evidence="1" id="KW-0238">DNA-binding</keyword>
<proteinExistence type="predicted"/>
<feature type="domain" description="HTH cro/C1-type" evidence="3">
    <location>
        <begin position="75"/>
        <end position="129"/>
    </location>
</feature>
<dbReference type="AlphaFoldDB" id="A0A561CCV1"/>
<dbReference type="EMBL" id="VIVL01000002">
    <property type="protein sequence ID" value="TWD88996.1"/>
    <property type="molecule type" value="Genomic_DNA"/>
</dbReference>
<sequence length="290" mass="31410">MVHLVGEICVNAICVYATSGPAPPGPQGTARHRAGRIALHHKRKPSVNPHTGTKPGTRPKDEAPTLDRTTFGHRLRAARKRFGWTLAQLAERSGVSITTISRAERGQLALGYENFTALGRALEMDMNAMFAGAGVKPAQLDGPVVTRAGKGVVYRGLSIAYEFLGTTAAGKQMSPIVGTVHARRIHGPEDFVRHSGEEFAYVLSGEIEVHFDNGEVVRLARGDSLYFDSRIGHAYVSVSRQLAKIVGMTTAESGHMRSAREAPEPGPEPKPKPKPKRKAAARKTRRGRKD</sequence>
<dbReference type="Gene3D" id="2.60.120.10">
    <property type="entry name" value="Jelly Rolls"/>
    <property type="match status" value="1"/>
</dbReference>
<dbReference type="InterPro" id="IPR001387">
    <property type="entry name" value="Cro/C1-type_HTH"/>
</dbReference>
<dbReference type="InterPro" id="IPR010982">
    <property type="entry name" value="Lambda_DNA-bd_dom_sf"/>
</dbReference>
<dbReference type="Pfam" id="PF07883">
    <property type="entry name" value="Cupin_2"/>
    <property type="match status" value="1"/>
</dbReference>
<dbReference type="InterPro" id="IPR013096">
    <property type="entry name" value="Cupin_2"/>
</dbReference>
<dbReference type="InterPro" id="IPR014710">
    <property type="entry name" value="RmlC-like_jellyroll"/>
</dbReference>
<feature type="region of interest" description="Disordered" evidence="2">
    <location>
        <begin position="39"/>
        <end position="67"/>
    </location>
</feature>
<dbReference type="CDD" id="cd02209">
    <property type="entry name" value="cupin_XRE_C"/>
    <property type="match status" value="1"/>
</dbReference>
<organism evidence="4 5">
    <name type="scientific">Variovorax beijingensis</name>
    <dbReference type="NCBI Taxonomy" id="2496117"/>
    <lineage>
        <taxon>Bacteria</taxon>
        <taxon>Pseudomonadati</taxon>
        <taxon>Pseudomonadota</taxon>
        <taxon>Betaproteobacteria</taxon>
        <taxon>Burkholderiales</taxon>
        <taxon>Comamonadaceae</taxon>
        <taxon>Variovorax</taxon>
    </lineage>
</organism>
<name>A0A561CCV1_9BURK</name>
<dbReference type="Proteomes" id="UP000319722">
    <property type="component" value="Unassembled WGS sequence"/>
</dbReference>
<dbReference type="PANTHER" id="PTHR46797">
    <property type="entry name" value="HTH-TYPE TRANSCRIPTIONAL REGULATOR"/>
    <property type="match status" value="1"/>
</dbReference>
<protein>
    <submittedName>
        <fullName evidence="4">XRE family transcriptional regulator</fullName>
    </submittedName>
</protein>
<feature type="compositionally biased region" description="Basic residues" evidence="2">
    <location>
        <begin position="272"/>
        <end position="290"/>
    </location>
</feature>
<dbReference type="SUPFAM" id="SSF47413">
    <property type="entry name" value="lambda repressor-like DNA-binding domains"/>
    <property type="match status" value="1"/>
</dbReference>
<evidence type="ECO:0000256" key="2">
    <source>
        <dbReference type="SAM" id="MobiDB-lite"/>
    </source>
</evidence>
<accession>A0A561CCV1</accession>
<reference evidence="4 5" key="1">
    <citation type="submission" date="2019-06" db="EMBL/GenBank/DDBJ databases">
        <title>Sorghum-associated microbial communities from plants grown in Nebraska, USA.</title>
        <authorList>
            <person name="Schachtman D."/>
        </authorList>
    </citation>
    <scope>NUCLEOTIDE SEQUENCE [LARGE SCALE GENOMIC DNA]</scope>
    <source>
        <strain evidence="4 5">T529</strain>
    </source>
</reference>
<evidence type="ECO:0000259" key="3">
    <source>
        <dbReference type="PROSITE" id="PS50943"/>
    </source>
</evidence>
<dbReference type="InterPro" id="IPR050807">
    <property type="entry name" value="TransReg_Diox_bact_type"/>
</dbReference>
<feature type="region of interest" description="Disordered" evidence="2">
    <location>
        <begin position="250"/>
        <end position="290"/>
    </location>
</feature>
<gene>
    <name evidence="4" type="ORF">FB547_102702</name>
</gene>
<dbReference type="PROSITE" id="PS50943">
    <property type="entry name" value="HTH_CROC1"/>
    <property type="match status" value="1"/>
</dbReference>
<dbReference type="SMART" id="SM00530">
    <property type="entry name" value="HTH_XRE"/>
    <property type="match status" value="1"/>
</dbReference>
<dbReference type="PANTHER" id="PTHR46797:SF20">
    <property type="entry name" value="BLR4304 PROTEIN"/>
    <property type="match status" value="1"/>
</dbReference>
<dbReference type="Pfam" id="PF13560">
    <property type="entry name" value="HTH_31"/>
    <property type="match status" value="1"/>
</dbReference>
<evidence type="ECO:0000313" key="5">
    <source>
        <dbReference type="Proteomes" id="UP000319722"/>
    </source>
</evidence>
<dbReference type="CDD" id="cd00093">
    <property type="entry name" value="HTH_XRE"/>
    <property type="match status" value="1"/>
</dbReference>
<dbReference type="InterPro" id="IPR011051">
    <property type="entry name" value="RmlC_Cupin_sf"/>
</dbReference>
<dbReference type="GO" id="GO:0005829">
    <property type="term" value="C:cytosol"/>
    <property type="evidence" value="ECO:0007669"/>
    <property type="project" value="TreeGrafter"/>
</dbReference>
<dbReference type="GO" id="GO:0003677">
    <property type="term" value="F:DNA binding"/>
    <property type="evidence" value="ECO:0007669"/>
    <property type="project" value="UniProtKB-KW"/>
</dbReference>
<feature type="compositionally biased region" description="Basic and acidic residues" evidence="2">
    <location>
        <begin position="254"/>
        <end position="271"/>
    </location>
</feature>
<evidence type="ECO:0000256" key="1">
    <source>
        <dbReference type="ARBA" id="ARBA00023125"/>
    </source>
</evidence>
<comment type="caution">
    <text evidence="4">The sequence shown here is derived from an EMBL/GenBank/DDBJ whole genome shotgun (WGS) entry which is preliminary data.</text>
</comment>
<dbReference type="SUPFAM" id="SSF51182">
    <property type="entry name" value="RmlC-like cupins"/>
    <property type="match status" value="1"/>
</dbReference>